<proteinExistence type="predicted"/>
<evidence type="ECO:0000313" key="2">
    <source>
        <dbReference type="Proteomes" id="UP000297245"/>
    </source>
</evidence>
<dbReference type="EMBL" id="ML179051">
    <property type="protein sequence ID" value="THV05048.1"/>
    <property type="molecule type" value="Genomic_DNA"/>
</dbReference>
<evidence type="ECO:0000313" key="1">
    <source>
        <dbReference type="EMBL" id="THV05048.1"/>
    </source>
</evidence>
<dbReference type="Gene3D" id="1.20.1290.10">
    <property type="entry name" value="AhpD-like"/>
    <property type="match status" value="1"/>
</dbReference>
<dbReference type="InterPro" id="IPR029032">
    <property type="entry name" value="AhpD-like"/>
</dbReference>
<dbReference type="Proteomes" id="UP000297245">
    <property type="component" value="Unassembled WGS sequence"/>
</dbReference>
<organism evidence="1 2">
    <name type="scientific">Dendrothele bispora (strain CBS 962.96)</name>
    <dbReference type="NCBI Taxonomy" id="1314807"/>
    <lineage>
        <taxon>Eukaryota</taxon>
        <taxon>Fungi</taxon>
        <taxon>Dikarya</taxon>
        <taxon>Basidiomycota</taxon>
        <taxon>Agaricomycotina</taxon>
        <taxon>Agaricomycetes</taxon>
        <taxon>Agaricomycetidae</taxon>
        <taxon>Agaricales</taxon>
        <taxon>Agaricales incertae sedis</taxon>
        <taxon>Dendrothele</taxon>
    </lineage>
</organism>
<evidence type="ECO:0008006" key="3">
    <source>
        <dbReference type="Google" id="ProtNLM"/>
    </source>
</evidence>
<dbReference type="PANTHER" id="PTHR28180:SF2">
    <property type="entry name" value="PEROXISOMAL PROTEIN 2"/>
    <property type="match status" value="1"/>
</dbReference>
<dbReference type="InterPro" id="IPR052999">
    <property type="entry name" value="PTS1_Protein"/>
</dbReference>
<sequence length="263" mass="29195">MSSLTNQRPNPATPELLTRLKSLWPTGSPSDLSGSGSIDSNRQKLSNPWYIVAAISFSAGNEPSAVPTVFKRALEDLEAESSVKSVPTPDLHQEKLMLARKLREALFKSGLTSGYSKAINSLVALNEVMPEELKDKKLLRDTTKPLEEYAEEGKVFFERVYGETAISIQNLLDSAYPDMGWFSNTIAYGLTYRHTEILSELETCYTLVASLIATDTPRQIGWHMDNARRSGATLEQARAVREIAMEVCIAAGVRWKELVPEVK</sequence>
<keyword evidence="2" id="KW-1185">Reference proteome</keyword>
<dbReference type="AlphaFoldDB" id="A0A4S8MPU3"/>
<dbReference type="PANTHER" id="PTHR28180">
    <property type="entry name" value="CONSERVED MITOCHONDRIAL PROTEIN-RELATED"/>
    <property type="match status" value="1"/>
</dbReference>
<accession>A0A4S8MPU3</accession>
<name>A0A4S8MPU3_DENBC</name>
<dbReference type="OrthoDB" id="5537330at2759"/>
<gene>
    <name evidence="1" type="ORF">K435DRAFT_745813</name>
</gene>
<dbReference type="SUPFAM" id="SSF69118">
    <property type="entry name" value="AhpD-like"/>
    <property type="match status" value="1"/>
</dbReference>
<reference evidence="1 2" key="1">
    <citation type="journal article" date="2019" name="Nat. Ecol. Evol.">
        <title>Megaphylogeny resolves global patterns of mushroom evolution.</title>
        <authorList>
            <person name="Varga T."/>
            <person name="Krizsan K."/>
            <person name="Foldi C."/>
            <person name="Dima B."/>
            <person name="Sanchez-Garcia M."/>
            <person name="Sanchez-Ramirez S."/>
            <person name="Szollosi G.J."/>
            <person name="Szarkandi J.G."/>
            <person name="Papp V."/>
            <person name="Albert L."/>
            <person name="Andreopoulos W."/>
            <person name="Angelini C."/>
            <person name="Antonin V."/>
            <person name="Barry K.W."/>
            <person name="Bougher N.L."/>
            <person name="Buchanan P."/>
            <person name="Buyck B."/>
            <person name="Bense V."/>
            <person name="Catcheside P."/>
            <person name="Chovatia M."/>
            <person name="Cooper J."/>
            <person name="Damon W."/>
            <person name="Desjardin D."/>
            <person name="Finy P."/>
            <person name="Geml J."/>
            <person name="Haridas S."/>
            <person name="Hughes K."/>
            <person name="Justo A."/>
            <person name="Karasinski D."/>
            <person name="Kautmanova I."/>
            <person name="Kiss B."/>
            <person name="Kocsube S."/>
            <person name="Kotiranta H."/>
            <person name="LaButti K.M."/>
            <person name="Lechner B.E."/>
            <person name="Liimatainen K."/>
            <person name="Lipzen A."/>
            <person name="Lukacs Z."/>
            <person name="Mihaltcheva S."/>
            <person name="Morgado L.N."/>
            <person name="Niskanen T."/>
            <person name="Noordeloos M.E."/>
            <person name="Ohm R.A."/>
            <person name="Ortiz-Santana B."/>
            <person name="Ovrebo C."/>
            <person name="Racz N."/>
            <person name="Riley R."/>
            <person name="Savchenko A."/>
            <person name="Shiryaev A."/>
            <person name="Soop K."/>
            <person name="Spirin V."/>
            <person name="Szebenyi C."/>
            <person name="Tomsovsky M."/>
            <person name="Tulloss R.E."/>
            <person name="Uehling J."/>
            <person name="Grigoriev I.V."/>
            <person name="Vagvolgyi C."/>
            <person name="Papp T."/>
            <person name="Martin F.M."/>
            <person name="Miettinen O."/>
            <person name="Hibbett D.S."/>
            <person name="Nagy L.G."/>
        </authorList>
    </citation>
    <scope>NUCLEOTIDE SEQUENCE [LARGE SCALE GENOMIC DNA]</scope>
    <source>
        <strain evidence="1 2">CBS 962.96</strain>
    </source>
</reference>
<protein>
    <recommendedName>
        <fullName evidence="3">Carboxymuconolactone decarboxylase-like domain-containing protein</fullName>
    </recommendedName>
</protein>